<organism evidence="2 3">
    <name type="scientific">Triparma strigata</name>
    <dbReference type="NCBI Taxonomy" id="1606541"/>
    <lineage>
        <taxon>Eukaryota</taxon>
        <taxon>Sar</taxon>
        <taxon>Stramenopiles</taxon>
        <taxon>Ochrophyta</taxon>
        <taxon>Bolidophyceae</taxon>
        <taxon>Parmales</taxon>
        <taxon>Triparmaceae</taxon>
        <taxon>Triparma</taxon>
    </lineage>
</organism>
<feature type="region of interest" description="Disordered" evidence="1">
    <location>
        <begin position="257"/>
        <end position="320"/>
    </location>
</feature>
<keyword evidence="3" id="KW-1185">Reference proteome</keyword>
<comment type="caution">
    <text evidence="2">The sequence shown here is derived from an EMBL/GenBank/DDBJ whole genome shotgun (WGS) entry which is preliminary data.</text>
</comment>
<dbReference type="Proteomes" id="UP001165085">
    <property type="component" value="Unassembled WGS sequence"/>
</dbReference>
<sequence length="466" mass="51503">MRSASNFEGKSSFDDLLTAVNNVVKVDISSNKQKSTCALLPDHFIDFDALLQSSDLMTDLEVDPLNLSLGIPKSALPEPFHMASDMSFSDKIKPDARESSQLMLIYTSPKTALPKLTRPQMQKKISFVLKNYPHASAPSLRIGVTCAGDAAALREATSHVRASVEIRKSKYLSWTSATSPPSTLMSFERVKGCGEWTWSCYFQFTHVSLFQDSKKASTGPLTLSFYVSSDYVDDVFLFMSEPVLVGAKSNKKSTKIEIGHDLKRPHNQQTQPNDLNSKKLRDNVSQSSSSFTTTSTTASTTGPSSVTTSPTSPTSPPLTFNPDERALLSKFIQDTIPFLEELRTYCDDAPPPFHPRKMELCGALLPSALETIAGVAVEAEHNYEIASLTSKTVDKYLRTTGKSPSLLIFIANKLRQASVLEPDELIEWIQEMDLLNERKVSKGEEVNIVPNCPVKDILENLEGMRM</sequence>
<reference evidence="3" key="1">
    <citation type="journal article" date="2023" name="Commun. Biol.">
        <title>Genome analysis of Parmales, the sister group of diatoms, reveals the evolutionary specialization of diatoms from phago-mixotrophs to photoautotrophs.</title>
        <authorList>
            <person name="Ban H."/>
            <person name="Sato S."/>
            <person name="Yoshikawa S."/>
            <person name="Yamada K."/>
            <person name="Nakamura Y."/>
            <person name="Ichinomiya M."/>
            <person name="Sato N."/>
            <person name="Blanc-Mathieu R."/>
            <person name="Endo H."/>
            <person name="Kuwata A."/>
            <person name="Ogata H."/>
        </authorList>
    </citation>
    <scope>NUCLEOTIDE SEQUENCE [LARGE SCALE GENOMIC DNA]</scope>
    <source>
        <strain evidence="3">NIES 3701</strain>
    </source>
</reference>
<proteinExistence type="predicted"/>
<dbReference type="OrthoDB" id="224102at2759"/>
<evidence type="ECO:0000313" key="2">
    <source>
        <dbReference type="EMBL" id="GMH77759.1"/>
    </source>
</evidence>
<accession>A0A9W7ATY1</accession>
<dbReference type="EMBL" id="BRXY01000212">
    <property type="protein sequence ID" value="GMH77759.1"/>
    <property type="molecule type" value="Genomic_DNA"/>
</dbReference>
<gene>
    <name evidence="2" type="ORF">TrST_g8566</name>
</gene>
<protein>
    <submittedName>
        <fullName evidence="2">Uncharacterized protein</fullName>
    </submittedName>
</protein>
<evidence type="ECO:0000256" key="1">
    <source>
        <dbReference type="SAM" id="MobiDB-lite"/>
    </source>
</evidence>
<feature type="compositionally biased region" description="Low complexity" evidence="1">
    <location>
        <begin position="285"/>
        <end position="312"/>
    </location>
</feature>
<dbReference type="AlphaFoldDB" id="A0A9W7ATY1"/>
<name>A0A9W7ATY1_9STRA</name>
<evidence type="ECO:0000313" key="3">
    <source>
        <dbReference type="Proteomes" id="UP001165085"/>
    </source>
</evidence>